<name>A0A437H0N7_9SPHN</name>
<evidence type="ECO:0000256" key="1">
    <source>
        <dbReference type="SAM" id="Phobius"/>
    </source>
</evidence>
<comment type="caution">
    <text evidence="3">The sequence shown here is derived from an EMBL/GenBank/DDBJ whole genome shotgun (WGS) entry which is preliminary data.</text>
</comment>
<protein>
    <submittedName>
        <fullName evidence="3">EAL domain-containing protein</fullName>
    </submittedName>
</protein>
<feature type="domain" description="EAL" evidence="2">
    <location>
        <begin position="504"/>
        <end position="755"/>
    </location>
</feature>
<gene>
    <name evidence="3" type="ORF">EKN06_03095</name>
</gene>
<proteinExistence type="predicted"/>
<dbReference type="InterPro" id="IPR001633">
    <property type="entry name" value="EAL_dom"/>
</dbReference>
<evidence type="ECO:0000259" key="2">
    <source>
        <dbReference type="PROSITE" id="PS50883"/>
    </source>
</evidence>
<accession>A0A437H0N7</accession>
<dbReference type="SMART" id="SM00052">
    <property type="entry name" value="EAL"/>
    <property type="match status" value="1"/>
</dbReference>
<dbReference type="PROSITE" id="PS50883">
    <property type="entry name" value="EAL"/>
    <property type="match status" value="1"/>
</dbReference>
<sequence>MTSPWSFSARRASSQEMTRLYQLAASALAAWILYVVYIPLFIDHLPRWVGSAIAHEQTSGEIVLVDIANDRSFSAVSIAERQAQAVTIASRAGAQAVFIEGRFVQSDAGIKALRDATAASTAPVTIGWPITYAAEANSDGIRVDRRASFPRVTEAIQSDRVLPTKFRPYVETYMTVADRRYRTFAAAISGVENIEGPVLIDYRYDIDDIRVYPLDDLDANAEMREALAGKRVVIGASTGSLDKTSLVPNKWVWVPSILVDIVAAETLRAGPPLEVSNLLTFSIALLLLYTATLLPRRPRRRMYAIVSVLVVALPMLIAPFGPVVALGSAVCMMMIFFIMRLRTHQREVAAGTERISGLPNFHALEDDYASARGRLVIAKVAKFEEILASLEPARHSEFMHQIAKRLSVGSSQRVYTDTSGHFAWFEELETAKSHVAGLLALTSAPIMVGDRTLDFSCSFGLLDCSIEKPRQAISATVVASDKASERPTHIAYVSEQDGFDANWQLSLLASLDQAIAKEQIYLAFQPQTRLDDGAIVGVEALVRWRHPERGVISPSQFIPQIERAGRLKPLTAHTLRLGARAAQKTGPHDIRVSVNVSATIISDDDFVAFVQENIKAGGGHPGWITIEITETARIPSIERASRNLLALQRLGYHVALDDFGTGEANLSLLVSLPCDELKIDRSFVVLAQHSERARMVISGLSRTTHLAGMRLIAEGIETDEDREMLLNLGCEMGQGYLLGKPQFLPQFLQLLTAVVDTPDRKLSLY</sequence>
<dbReference type="CDD" id="cd01948">
    <property type="entry name" value="EAL"/>
    <property type="match status" value="1"/>
</dbReference>
<keyword evidence="1" id="KW-1133">Transmembrane helix</keyword>
<dbReference type="Proteomes" id="UP000283003">
    <property type="component" value="Unassembled WGS sequence"/>
</dbReference>
<dbReference type="Gene3D" id="3.20.20.450">
    <property type="entry name" value="EAL domain"/>
    <property type="match status" value="1"/>
</dbReference>
<dbReference type="InterPro" id="IPR050706">
    <property type="entry name" value="Cyclic-di-GMP_PDE-like"/>
</dbReference>
<feature type="transmembrane region" description="Helical" evidence="1">
    <location>
        <begin position="275"/>
        <end position="294"/>
    </location>
</feature>
<reference evidence="3 4" key="1">
    <citation type="submission" date="2018-12" db="EMBL/GenBank/DDBJ databases">
        <title>Croceicoccus ponticola sp. nov., a lipolytic bacterium isolated from seawater.</title>
        <authorList>
            <person name="Yoon J.-H."/>
        </authorList>
    </citation>
    <scope>NUCLEOTIDE SEQUENCE [LARGE SCALE GENOMIC DNA]</scope>
    <source>
        <strain evidence="3 4">GM-16</strain>
    </source>
</reference>
<dbReference type="RefSeq" id="WP_127611390.1">
    <property type="nucleotide sequence ID" value="NZ_RXOL01000001.1"/>
</dbReference>
<keyword evidence="1" id="KW-0812">Transmembrane</keyword>
<evidence type="ECO:0000313" key="3">
    <source>
        <dbReference type="EMBL" id="RVQ69200.1"/>
    </source>
</evidence>
<keyword evidence="4" id="KW-1185">Reference proteome</keyword>
<organism evidence="3 4">
    <name type="scientific">Croceicoccus ponticola</name>
    <dbReference type="NCBI Taxonomy" id="2217664"/>
    <lineage>
        <taxon>Bacteria</taxon>
        <taxon>Pseudomonadati</taxon>
        <taxon>Pseudomonadota</taxon>
        <taxon>Alphaproteobacteria</taxon>
        <taxon>Sphingomonadales</taxon>
        <taxon>Erythrobacteraceae</taxon>
        <taxon>Croceicoccus</taxon>
    </lineage>
</organism>
<dbReference type="PANTHER" id="PTHR33121:SF70">
    <property type="entry name" value="SIGNALING PROTEIN YKOW"/>
    <property type="match status" value="1"/>
</dbReference>
<dbReference type="SUPFAM" id="SSF141868">
    <property type="entry name" value="EAL domain-like"/>
    <property type="match status" value="1"/>
</dbReference>
<dbReference type="Pfam" id="PF00563">
    <property type="entry name" value="EAL"/>
    <property type="match status" value="1"/>
</dbReference>
<dbReference type="InterPro" id="IPR035919">
    <property type="entry name" value="EAL_sf"/>
</dbReference>
<keyword evidence="1" id="KW-0472">Membrane</keyword>
<evidence type="ECO:0000313" key="4">
    <source>
        <dbReference type="Proteomes" id="UP000283003"/>
    </source>
</evidence>
<dbReference type="AlphaFoldDB" id="A0A437H0N7"/>
<feature type="transmembrane region" description="Helical" evidence="1">
    <location>
        <begin position="20"/>
        <end position="42"/>
    </location>
</feature>
<dbReference type="OrthoDB" id="7462471at2"/>
<dbReference type="GO" id="GO:0071111">
    <property type="term" value="F:cyclic-guanylate-specific phosphodiesterase activity"/>
    <property type="evidence" value="ECO:0007669"/>
    <property type="project" value="InterPro"/>
</dbReference>
<dbReference type="EMBL" id="RXOL01000001">
    <property type="protein sequence ID" value="RVQ69200.1"/>
    <property type="molecule type" value="Genomic_DNA"/>
</dbReference>
<dbReference type="PANTHER" id="PTHR33121">
    <property type="entry name" value="CYCLIC DI-GMP PHOSPHODIESTERASE PDEF"/>
    <property type="match status" value="1"/>
</dbReference>